<comment type="caution">
    <text evidence="2">The sequence shown here is derived from an EMBL/GenBank/DDBJ whole genome shotgun (WGS) entry which is preliminary data.</text>
</comment>
<evidence type="ECO:0000313" key="2">
    <source>
        <dbReference type="EMBL" id="KAJ4307458.1"/>
    </source>
</evidence>
<dbReference type="EMBL" id="JAPEUR010000760">
    <property type="protein sequence ID" value="KAJ4307458.1"/>
    <property type="molecule type" value="Genomic_DNA"/>
</dbReference>
<organism evidence="2 3">
    <name type="scientific">Fusarium piperis</name>
    <dbReference type="NCBI Taxonomy" id="1435070"/>
    <lineage>
        <taxon>Eukaryota</taxon>
        <taxon>Fungi</taxon>
        <taxon>Dikarya</taxon>
        <taxon>Ascomycota</taxon>
        <taxon>Pezizomycotina</taxon>
        <taxon>Sordariomycetes</taxon>
        <taxon>Hypocreomycetidae</taxon>
        <taxon>Hypocreales</taxon>
        <taxon>Nectriaceae</taxon>
        <taxon>Fusarium</taxon>
        <taxon>Fusarium solani species complex</taxon>
    </lineage>
</organism>
<protein>
    <submittedName>
        <fullName evidence="2">Uncharacterized protein</fullName>
    </submittedName>
</protein>
<keyword evidence="3" id="KW-1185">Reference proteome</keyword>
<sequence length="113" mass="12740">MAKVRQGHEKGTTGYQGQHRHDLGLQNRNNERKMADLMARSKGQAEDVKGVAKQKPKSPSKQAHQNNDSFVLLDPSRDPVLTGGDHETFEDLRKEGTSIKCMGDARRQLWDDE</sequence>
<dbReference type="AlphaFoldDB" id="A0A9W8TC04"/>
<proteinExistence type="predicted"/>
<feature type="region of interest" description="Disordered" evidence="1">
    <location>
        <begin position="1"/>
        <end position="86"/>
    </location>
</feature>
<gene>
    <name evidence="2" type="ORF">N0V84_012720</name>
</gene>
<feature type="compositionally biased region" description="Polar residues" evidence="1">
    <location>
        <begin position="59"/>
        <end position="69"/>
    </location>
</feature>
<feature type="compositionally biased region" description="Basic and acidic residues" evidence="1">
    <location>
        <begin position="1"/>
        <end position="11"/>
    </location>
</feature>
<name>A0A9W8TC04_9HYPO</name>
<evidence type="ECO:0000313" key="3">
    <source>
        <dbReference type="Proteomes" id="UP001140502"/>
    </source>
</evidence>
<dbReference type="Proteomes" id="UP001140502">
    <property type="component" value="Unassembled WGS sequence"/>
</dbReference>
<accession>A0A9W8TC04</accession>
<evidence type="ECO:0000256" key="1">
    <source>
        <dbReference type="SAM" id="MobiDB-lite"/>
    </source>
</evidence>
<feature type="compositionally biased region" description="Basic and acidic residues" evidence="1">
    <location>
        <begin position="19"/>
        <end position="35"/>
    </location>
</feature>
<dbReference type="OrthoDB" id="10586612at2759"/>
<reference evidence="2" key="1">
    <citation type="submission" date="2022-10" db="EMBL/GenBank/DDBJ databases">
        <title>Tapping the CABI collections for fungal endophytes: first genome assemblies for Collariella, Neodidymelliopsis, Ascochyta clinopodiicola, Didymella pomorum, Didymosphaeria variabile, Neocosmospora piperis and Neocucurbitaria cava.</title>
        <authorList>
            <person name="Hill R."/>
        </authorList>
    </citation>
    <scope>NUCLEOTIDE SEQUENCE</scope>
    <source>
        <strain evidence="2">IMI 366586</strain>
    </source>
</reference>